<dbReference type="Gene3D" id="3.30.260.10">
    <property type="entry name" value="TCP-1-like chaperonin intermediate domain"/>
    <property type="match status" value="1"/>
</dbReference>
<evidence type="ECO:0000256" key="9">
    <source>
        <dbReference type="RuleBase" id="RU000419"/>
    </source>
</evidence>
<keyword evidence="4 7" id="KW-0067">ATP-binding</keyword>
<gene>
    <name evidence="7 10" type="primary">groL</name>
    <name evidence="7" type="synonym">groEL</name>
    <name evidence="10" type="ORF">DCM83_15085</name>
</gene>
<dbReference type="RefSeq" id="WP_257177201.1">
    <property type="nucleotide sequence ID" value="NZ_CP028989.1"/>
</dbReference>
<dbReference type="HAMAP" id="MF_00600">
    <property type="entry name" value="CH60"/>
    <property type="match status" value="1"/>
</dbReference>
<feature type="binding site" evidence="7">
    <location>
        <begin position="30"/>
        <end position="33"/>
    </location>
    <ligand>
        <name>ATP</name>
        <dbReference type="ChEBI" id="CHEBI:30616"/>
    </ligand>
</feature>
<dbReference type="InterPro" id="IPR027410">
    <property type="entry name" value="TCP-1-like_intermed_sf"/>
</dbReference>
<sequence length="539" mass="57444">MAAKDVKFATEARERMLRGVDTLANAVKVTLGPKGRNVVIEKSFGAPRITKDGVTVAKEIELEDKFENMGAQMVREVASKTNDLAGDGTTTATVLAQAIVKEGAKAVAAGMNPMDLKRGIDLAVDAIVTDLKSHAKKVTSNDEIAQVGTISANGDTEIGRFLAEAMQKVGNEGVITVEEAKSLHTELEVVEGMQFDRGYVSPYFVTNAEKMRAELEDPYVLIHEKKLSGLQSMLPLLEQVVQSGKPLLIIAEEVEGEALATLVVNRLRGGLKVAAVKAPGFGDRRKAMLEDIAILTGGTVISEDLGIKLENVTVKMLGRAKKVVIDKENTTIVDGAGAKKDIEARSQQIRAQIEETASDYDREKLQERLAKLAGGVAVIRVGGATEVEVKERKDRVDDALHATRAAVEEGILPGGGVALLRALKALDVVKTANADQKAGVDIVRRAIQVPARQIVQNAGEDGSVIVGKLLENETYTWGFNAATGEYQDMVQAGVIDPAKVVRTALQDAASVASLLITTEALVADKPKKAEPASAPAMDF</sequence>
<feature type="binding site" evidence="7">
    <location>
        <begin position="87"/>
        <end position="91"/>
    </location>
    <ligand>
        <name>ATP</name>
        <dbReference type="ChEBI" id="CHEBI:30616"/>
    </ligand>
</feature>
<dbReference type="InterPro" id="IPR002423">
    <property type="entry name" value="Cpn60/GroEL/TCP-1"/>
</dbReference>
<dbReference type="AlphaFoldDB" id="A0AAE9SUZ5"/>
<dbReference type="NCBIfam" id="NF009489">
    <property type="entry name" value="PRK12851.1"/>
    <property type="match status" value="1"/>
</dbReference>
<feature type="binding site" evidence="7">
    <location>
        <begin position="480"/>
        <end position="482"/>
    </location>
    <ligand>
        <name>ATP</name>
        <dbReference type="ChEBI" id="CHEBI:30616"/>
    </ligand>
</feature>
<organism evidence="10 11">
    <name type="scientific">Bradyrhizobium betae</name>
    <dbReference type="NCBI Taxonomy" id="244734"/>
    <lineage>
        <taxon>Bacteria</taxon>
        <taxon>Pseudomonadati</taxon>
        <taxon>Pseudomonadota</taxon>
        <taxon>Alphaproteobacteria</taxon>
        <taxon>Hyphomicrobiales</taxon>
        <taxon>Nitrobacteraceae</taxon>
        <taxon>Bradyrhizobium</taxon>
    </lineage>
</organism>
<dbReference type="NCBIfam" id="NF000592">
    <property type="entry name" value="PRK00013.1"/>
    <property type="match status" value="1"/>
</dbReference>
<evidence type="ECO:0000256" key="5">
    <source>
        <dbReference type="ARBA" id="ARBA00023186"/>
    </source>
</evidence>
<feature type="binding site" evidence="7">
    <location>
        <position position="496"/>
    </location>
    <ligand>
        <name>ATP</name>
        <dbReference type="ChEBI" id="CHEBI:30616"/>
    </ligand>
</feature>
<dbReference type="CDD" id="cd03344">
    <property type="entry name" value="GroEL"/>
    <property type="match status" value="1"/>
</dbReference>
<feature type="binding site" evidence="7">
    <location>
        <position position="51"/>
    </location>
    <ligand>
        <name>ATP</name>
        <dbReference type="ChEBI" id="CHEBI:30616"/>
    </ligand>
</feature>
<evidence type="ECO:0000256" key="2">
    <source>
        <dbReference type="ARBA" id="ARBA00022490"/>
    </source>
</evidence>
<evidence type="ECO:0000256" key="4">
    <source>
        <dbReference type="ARBA" id="ARBA00022840"/>
    </source>
</evidence>
<evidence type="ECO:0000256" key="1">
    <source>
        <dbReference type="ARBA" id="ARBA00006607"/>
    </source>
</evidence>
<dbReference type="PANTHER" id="PTHR45633">
    <property type="entry name" value="60 KDA HEAT SHOCK PROTEIN, MITOCHONDRIAL"/>
    <property type="match status" value="1"/>
</dbReference>
<dbReference type="FunFam" id="1.10.560.10:FF:000001">
    <property type="entry name" value="60 kDa chaperonin"/>
    <property type="match status" value="1"/>
</dbReference>
<dbReference type="Gene3D" id="1.10.560.10">
    <property type="entry name" value="GroEL-like equatorial domain"/>
    <property type="match status" value="1"/>
</dbReference>
<dbReference type="InterPro" id="IPR027413">
    <property type="entry name" value="GROEL-like_equatorial_sf"/>
</dbReference>
<comment type="function">
    <text evidence="7 9">Together with its co-chaperonin GroES, plays an essential role in assisting protein folding. The GroEL-GroES system forms a nano-cage that allows encapsulation of the non-native substrate proteins and provides a physical environment optimized to promote and accelerate protein folding.</text>
</comment>
<dbReference type="GO" id="GO:0042026">
    <property type="term" value="P:protein refolding"/>
    <property type="evidence" value="ECO:0007669"/>
    <property type="project" value="UniProtKB-UniRule"/>
</dbReference>
<feature type="binding site" evidence="7">
    <location>
        <position position="415"/>
    </location>
    <ligand>
        <name>ATP</name>
        <dbReference type="ChEBI" id="CHEBI:30616"/>
    </ligand>
</feature>
<dbReference type="EC" id="5.6.1.7" evidence="7"/>
<dbReference type="InterPro" id="IPR018370">
    <property type="entry name" value="Chaperonin_Cpn60_CS"/>
</dbReference>
<keyword evidence="5 7" id="KW-0143">Chaperone</keyword>
<evidence type="ECO:0000256" key="3">
    <source>
        <dbReference type="ARBA" id="ARBA00022741"/>
    </source>
</evidence>
<dbReference type="EMBL" id="CP028989">
    <property type="protein sequence ID" value="UUO66391.1"/>
    <property type="molecule type" value="Genomic_DNA"/>
</dbReference>
<reference evidence="10" key="1">
    <citation type="submission" date="2018-04" db="EMBL/GenBank/DDBJ databases">
        <title>Genomes of Endosymbiotic and Endophytic Bradyrhizobium Publication status.</title>
        <authorList>
            <person name="Guha S."/>
            <person name="Jorrin B."/>
            <person name="Sarkar M."/>
            <person name="Poole P.S."/>
            <person name="DasGupta M."/>
        </authorList>
    </citation>
    <scope>NUCLEOTIDE SEQUENCE</scope>
    <source>
        <strain evidence="10">WBOS16</strain>
    </source>
</reference>
<dbReference type="Pfam" id="PF00118">
    <property type="entry name" value="Cpn60_TCP1"/>
    <property type="match status" value="1"/>
</dbReference>
<accession>A0AAE9SUZ5</accession>
<dbReference type="GO" id="GO:0016853">
    <property type="term" value="F:isomerase activity"/>
    <property type="evidence" value="ECO:0007669"/>
    <property type="project" value="UniProtKB-KW"/>
</dbReference>
<name>A0AAE9SUZ5_9BRAD</name>
<dbReference type="GO" id="GO:0140662">
    <property type="term" value="F:ATP-dependent protein folding chaperone"/>
    <property type="evidence" value="ECO:0007669"/>
    <property type="project" value="InterPro"/>
</dbReference>
<dbReference type="InterPro" id="IPR001844">
    <property type="entry name" value="Cpn60/GroEL"/>
</dbReference>
<dbReference type="GO" id="GO:0051082">
    <property type="term" value="F:unfolded protein binding"/>
    <property type="evidence" value="ECO:0007669"/>
    <property type="project" value="UniProtKB-UniRule"/>
</dbReference>
<comment type="subunit">
    <text evidence="7 9">Forms a cylinder of 14 subunits composed of two heptameric rings stacked back-to-back. Interacts with the co-chaperonin GroES.</text>
</comment>
<dbReference type="NCBIfam" id="NF009487">
    <property type="entry name" value="PRK12849.1"/>
    <property type="match status" value="1"/>
</dbReference>
<dbReference type="GO" id="GO:0005524">
    <property type="term" value="F:ATP binding"/>
    <property type="evidence" value="ECO:0007669"/>
    <property type="project" value="UniProtKB-UniRule"/>
</dbReference>
<comment type="subcellular location">
    <subcellularLocation>
        <location evidence="7">Cytoplasm</location>
    </subcellularLocation>
</comment>
<dbReference type="NCBIfam" id="TIGR02348">
    <property type="entry name" value="GroEL"/>
    <property type="match status" value="1"/>
</dbReference>
<dbReference type="SUPFAM" id="SSF48592">
    <property type="entry name" value="GroEL equatorial domain-like"/>
    <property type="match status" value="1"/>
</dbReference>
<evidence type="ECO:0000256" key="8">
    <source>
        <dbReference type="RuleBase" id="RU000418"/>
    </source>
</evidence>
<keyword evidence="2 7" id="KW-0963">Cytoplasm</keyword>
<dbReference type="SUPFAM" id="SSF52029">
    <property type="entry name" value="GroEL apical domain-like"/>
    <property type="match status" value="1"/>
</dbReference>
<comment type="similarity">
    <text evidence="1 7 8">Belongs to the chaperonin (HSP60) family.</text>
</comment>
<keyword evidence="3 7" id="KW-0547">Nucleotide-binding</keyword>
<dbReference type="InterPro" id="IPR027409">
    <property type="entry name" value="GroEL-like_apical_dom_sf"/>
</dbReference>
<dbReference type="PRINTS" id="PR00298">
    <property type="entry name" value="CHAPERONIN60"/>
</dbReference>
<evidence type="ECO:0000256" key="7">
    <source>
        <dbReference type="HAMAP-Rule" id="MF_00600"/>
    </source>
</evidence>
<evidence type="ECO:0000313" key="10">
    <source>
        <dbReference type="EMBL" id="UUO66391.1"/>
    </source>
</evidence>
<protein>
    <recommendedName>
        <fullName evidence="7">Chaperonin GroEL</fullName>
        <ecNumber evidence="7">5.6.1.7</ecNumber>
    </recommendedName>
    <alternativeName>
        <fullName evidence="7">60 kDa chaperonin</fullName>
    </alternativeName>
    <alternativeName>
        <fullName evidence="7">Chaperonin-60</fullName>
        <shortName evidence="7">Cpn60</shortName>
    </alternativeName>
</protein>
<evidence type="ECO:0000256" key="6">
    <source>
        <dbReference type="ARBA" id="ARBA00023235"/>
    </source>
</evidence>
<dbReference type="PROSITE" id="PS00296">
    <property type="entry name" value="CHAPERONINS_CPN60"/>
    <property type="match status" value="1"/>
</dbReference>
<dbReference type="Proteomes" id="UP001058872">
    <property type="component" value="Chromosome"/>
</dbReference>
<dbReference type="GO" id="GO:0005737">
    <property type="term" value="C:cytoplasm"/>
    <property type="evidence" value="ECO:0007669"/>
    <property type="project" value="UniProtKB-SubCell"/>
</dbReference>
<evidence type="ECO:0000313" key="11">
    <source>
        <dbReference type="Proteomes" id="UP001058872"/>
    </source>
</evidence>
<keyword evidence="6 7" id="KW-0413">Isomerase</keyword>
<dbReference type="Gene3D" id="3.50.7.10">
    <property type="entry name" value="GroEL"/>
    <property type="match status" value="1"/>
</dbReference>
<dbReference type="FunFam" id="3.50.7.10:FF:000001">
    <property type="entry name" value="60 kDa chaperonin"/>
    <property type="match status" value="1"/>
</dbReference>
<dbReference type="NCBIfam" id="NF009488">
    <property type="entry name" value="PRK12850.1"/>
    <property type="match status" value="1"/>
</dbReference>
<dbReference type="SUPFAM" id="SSF54849">
    <property type="entry name" value="GroEL-intermediate domain like"/>
    <property type="match status" value="1"/>
</dbReference>
<proteinExistence type="inferred from homology"/>